<reference evidence="2" key="2">
    <citation type="submission" date="2020-09" db="EMBL/GenBank/DDBJ databases">
        <authorList>
            <person name="Sun Q."/>
            <person name="Kim S."/>
        </authorList>
    </citation>
    <scope>NUCLEOTIDE SEQUENCE</scope>
    <source>
        <strain evidence="2">KCTC 23077</strain>
    </source>
</reference>
<proteinExistence type="predicted"/>
<gene>
    <name evidence="2" type="ORF">GCM10007067_06190</name>
</gene>
<dbReference type="EMBL" id="BMYD01000001">
    <property type="protein sequence ID" value="GHA72457.1"/>
    <property type="molecule type" value="Genomic_DNA"/>
</dbReference>
<dbReference type="AlphaFoldDB" id="A0A918SUF3"/>
<accession>A0A918SUF3</accession>
<feature type="region of interest" description="Disordered" evidence="1">
    <location>
        <begin position="1"/>
        <end position="24"/>
    </location>
</feature>
<evidence type="ECO:0000313" key="2">
    <source>
        <dbReference type="EMBL" id="GHA72457.1"/>
    </source>
</evidence>
<organism evidence="2 3">
    <name type="scientific">Cognatilysobacter bugurensis</name>
    <dbReference type="NCBI Taxonomy" id="543356"/>
    <lineage>
        <taxon>Bacteria</taxon>
        <taxon>Pseudomonadati</taxon>
        <taxon>Pseudomonadota</taxon>
        <taxon>Gammaproteobacteria</taxon>
        <taxon>Lysobacterales</taxon>
        <taxon>Lysobacteraceae</taxon>
        <taxon>Cognatilysobacter</taxon>
    </lineage>
</organism>
<keyword evidence="3" id="KW-1185">Reference proteome</keyword>
<protein>
    <recommendedName>
        <fullName evidence="4">DUF2384 domain-containing protein</fullName>
    </recommendedName>
</protein>
<comment type="caution">
    <text evidence="2">The sequence shown here is derived from an EMBL/GenBank/DDBJ whole genome shotgun (WGS) entry which is preliminary data.</text>
</comment>
<sequence>MPAPAVTARAFPAPGTQGSARPADDVAATMSMTPTPSDDPVLARMGKLLGLPLASELDVFELTRSGLAAESWAQLSDAVPLPRDVFVRADHARLTLMLGRRFTPAETDRIVRAIRLFAQAHEALGSHDAATAWLCEPRALRPGQPPVAPWTLATTEAGARLCERLLGVGSALPSSPPVTQATHIDVDAVIREDANMSEAELAWAAALEEQRAAGLPAAEVDAPLGADVDIDAVLGQVAVDAHELDWAAALEEQAAATQGGAEVASSDDADAILAAAAAHANA</sequence>
<evidence type="ECO:0008006" key="4">
    <source>
        <dbReference type="Google" id="ProtNLM"/>
    </source>
</evidence>
<evidence type="ECO:0000256" key="1">
    <source>
        <dbReference type="SAM" id="MobiDB-lite"/>
    </source>
</evidence>
<name>A0A918SUF3_9GAMM</name>
<dbReference type="Proteomes" id="UP000646426">
    <property type="component" value="Unassembled WGS sequence"/>
</dbReference>
<evidence type="ECO:0000313" key="3">
    <source>
        <dbReference type="Proteomes" id="UP000646426"/>
    </source>
</evidence>
<reference evidence="2" key="1">
    <citation type="journal article" date="2014" name="Int. J. Syst. Evol. Microbiol.">
        <title>Complete genome sequence of Corynebacterium casei LMG S-19264T (=DSM 44701T), isolated from a smear-ripened cheese.</title>
        <authorList>
            <consortium name="US DOE Joint Genome Institute (JGI-PGF)"/>
            <person name="Walter F."/>
            <person name="Albersmeier A."/>
            <person name="Kalinowski J."/>
            <person name="Ruckert C."/>
        </authorList>
    </citation>
    <scope>NUCLEOTIDE SEQUENCE</scope>
    <source>
        <strain evidence="2">KCTC 23077</strain>
    </source>
</reference>